<dbReference type="GO" id="GO:0006353">
    <property type="term" value="P:DNA-templated transcription termination"/>
    <property type="evidence" value="ECO:0007669"/>
    <property type="project" value="UniProtKB-UniRule"/>
</dbReference>
<protein>
    <recommendedName>
        <fullName evidence="6">Transcription termination/antitermination protein NusA</fullName>
    </recommendedName>
</protein>
<feature type="domain" description="Transcription factor NusA first KH" evidence="8">
    <location>
        <begin position="195"/>
        <end position="270"/>
    </location>
</feature>
<dbReference type="Gene3D" id="2.40.50.140">
    <property type="entry name" value="Nucleic acid-binding proteins"/>
    <property type="match status" value="1"/>
</dbReference>
<name>V6DGJ6_9BACT</name>
<dbReference type="HAMAP" id="MF_00945_B">
    <property type="entry name" value="NusA_B"/>
    <property type="match status" value="1"/>
</dbReference>
<organism evidence="10 11">
    <name type="scientific">Candidatus Babela massiliensis</name>
    <dbReference type="NCBI Taxonomy" id="673862"/>
    <lineage>
        <taxon>Bacteria</taxon>
        <taxon>Candidatus Babelota</taxon>
        <taxon>Candidatus Babeliae</taxon>
        <taxon>Candidatus Babeliales</taxon>
        <taxon>Candidatus Babeliaceae</taxon>
        <taxon>Candidatus Babela</taxon>
    </lineage>
</organism>
<dbReference type="AlphaFoldDB" id="V6DGJ6"/>
<evidence type="ECO:0000256" key="5">
    <source>
        <dbReference type="ARBA" id="ARBA00023163"/>
    </source>
</evidence>
<keyword evidence="1 6" id="KW-0806">Transcription termination</keyword>
<dbReference type="Pfam" id="PF08529">
    <property type="entry name" value="NusA_N"/>
    <property type="match status" value="1"/>
</dbReference>
<comment type="similarity">
    <text evidence="6">Belongs to the NusA family.</text>
</comment>
<evidence type="ECO:0000259" key="7">
    <source>
        <dbReference type="Pfam" id="PF08529"/>
    </source>
</evidence>
<evidence type="ECO:0000256" key="4">
    <source>
        <dbReference type="ARBA" id="ARBA00023015"/>
    </source>
</evidence>
<dbReference type="Gene3D" id="3.30.1480.10">
    <property type="entry name" value="NusA, N-terminal domain"/>
    <property type="match status" value="1"/>
</dbReference>
<dbReference type="NCBIfam" id="TIGR01953">
    <property type="entry name" value="NusA"/>
    <property type="match status" value="1"/>
</dbReference>
<dbReference type="PANTHER" id="PTHR22648">
    <property type="entry name" value="TRANSCRIPTION TERMINATION FACTOR NUSA"/>
    <property type="match status" value="1"/>
</dbReference>
<evidence type="ECO:0000259" key="9">
    <source>
        <dbReference type="Pfam" id="PF26594"/>
    </source>
</evidence>
<dbReference type="GO" id="GO:0031564">
    <property type="term" value="P:transcription antitermination"/>
    <property type="evidence" value="ECO:0007669"/>
    <property type="project" value="UniProtKB-UniRule"/>
</dbReference>
<dbReference type="PANTHER" id="PTHR22648:SF0">
    <property type="entry name" value="TRANSCRIPTION TERMINATION_ANTITERMINATION PROTEIN NUSA"/>
    <property type="match status" value="1"/>
</dbReference>
<keyword evidence="11" id="KW-1185">Reference proteome</keyword>
<dbReference type="Pfam" id="PF13184">
    <property type="entry name" value="KH_NusA_1st"/>
    <property type="match status" value="1"/>
</dbReference>
<dbReference type="KEGG" id="dpb:BABL1_gene_324"/>
<comment type="function">
    <text evidence="6">Participates in both transcription termination and antitermination.</text>
</comment>
<dbReference type="InterPro" id="IPR013735">
    <property type="entry name" value="TF_NusA_N"/>
</dbReference>
<keyword evidence="10" id="KW-0251">Elongation factor</keyword>
<dbReference type="Gene3D" id="3.30.300.20">
    <property type="match status" value="2"/>
</dbReference>
<keyword evidence="3 6" id="KW-0694">RNA-binding</keyword>
<dbReference type="Pfam" id="PF26594">
    <property type="entry name" value="KH_NusA_2nd"/>
    <property type="match status" value="1"/>
</dbReference>
<reference evidence="10 11" key="1">
    <citation type="journal article" date="2015" name="Biol. Direct">
        <title>Babela massiliensis, a representative of a widespread bacterial phylum with unusual adaptations to parasitism in amoebae.</title>
        <authorList>
            <person name="Pagnier I."/>
            <person name="Yutin N."/>
            <person name="Croce O."/>
            <person name="Makarova K.S."/>
            <person name="Wolf Y.I."/>
            <person name="Benamar S."/>
            <person name="Raoult D."/>
            <person name="Koonin E.V."/>
            <person name="La Scola B."/>
        </authorList>
    </citation>
    <scope>NUCLEOTIDE SEQUENCE [LARGE SCALE GENOMIC DNA]</scope>
    <source>
        <strain evidence="11">BABL1</strain>
    </source>
</reference>
<dbReference type="InterPro" id="IPR036555">
    <property type="entry name" value="NusA_N_sf"/>
</dbReference>
<dbReference type="InterPro" id="IPR009019">
    <property type="entry name" value="KH_sf_prok-type"/>
</dbReference>
<dbReference type="SUPFAM" id="SSF69705">
    <property type="entry name" value="Transcription factor NusA, N-terminal domain"/>
    <property type="match status" value="1"/>
</dbReference>
<dbReference type="InterPro" id="IPR030842">
    <property type="entry name" value="TF_NusA_bacterial"/>
</dbReference>
<dbReference type="GO" id="GO:0003746">
    <property type="term" value="F:translation elongation factor activity"/>
    <property type="evidence" value="ECO:0007669"/>
    <property type="project" value="UniProtKB-KW"/>
</dbReference>
<proteinExistence type="inferred from homology"/>
<keyword evidence="5 6" id="KW-0804">Transcription</keyword>
<dbReference type="RefSeq" id="WP_023792227.1">
    <property type="nucleotide sequence ID" value="NC_023003.1"/>
</dbReference>
<dbReference type="InterPro" id="IPR010213">
    <property type="entry name" value="TF_NusA"/>
</dbReference>
<dbReference type="GO" id="GO:0003700">
    <property type="term" value="F:DNA-binding transcription factor activity"/>
    <property type="evidence" value="ECO:0007669"/>
    <property type="project" value="InterPro"/>
</dbReference>
<evidence type="ECO:0000313" key="10">
    <source>
        <dbReference type="EMBL" id="CDK30690.1"/>
    </source>
</evidence>
<dbReference type="InterPro" id="IPR012340">
    <property type="entry name" value="NA-bd_OB-fold"/>
</dbReference>
<dbReference type="InterPro" id="IPR058582">
    <property type="entry name" value="KH_NusA_2nd"/>
</dbReference>
<sequence length="351" mass="39422">MKLSQVIEELVEEKGLDKNTLAQIIAEGILAAYKKKYPDLELKVNYNRKEDEIEVLIEKTVVSTVSDEDKEISLRKARTFSPEINLTEVINLPFEGKIGRIDILKAKQVIAQKIRSIEAQAIYQEFKPKEGTIIQAIIHKCERNGFTVKIQDHLAFLPKNLSIPGDKCVVGYPIRALLKEVLPQPQAENQLILDRSSTDFLKKLFEIEIPEVFEKLVEVKKIARIAGYKSKVLVLSNDKNIDPVGTCVGVGGVRIKPILRELGSEKIDIIALGNSVEDLIKDALKPAQVNRVELIDNKRAKVWLDEDQRSLAIGKLGQNISLASKLTGIDIELVKSNLELEDEQEFGILKE</sequence>
<comment type="subcellular location">
    <subcellularLocation>
        <location evidence="6">Cytoplasm</location>
    </subcellularLocation>
</comment>
<dbReference type="SUPFAM" id="SSF54814">
    <property type="entry name" value="Prokaryotic type KH domain (KH-domain type II)"/>
    <property type="match status" value="2"/>
</dbReference>
<keyword evidence="6" id="KW-0889">Transcription antitermination</keyword>
<keyword evidence="2 6" id="KW-0963">Cytoplasm</keyword>
<evidence type="ECO:0000256" key="6">
    <source>
        <dbReference type="HAMAP-Rule" id="MF_00945"/>
    </source>
</evidence>
<accession>V6DGJ6</accession>
<dbReference type="STRING" id="673862.BABL1_gene_324"/>
<dbReference type="GO" id="GO:0003723">
    <property type="term" value="F:RNA binding"/>
    <property type="evidence" value="ECO:0007669"/>
    <property type="project" value="UniProtKB-UniRule"/>
</dbReference>
<keyword evidence="4 6" id="KW-0805">Transcription regulation</keyword>
<dbReference type="InterPro" id="IPR015946">
    <property type="entry name" value="KH_dom-like_a/b"/>
</dbReference>
<dbReference type="eggNOG" id="COG0195">
    <property type="taxonomic scope" value="Bacteria"/>
</dbReference>
<feature type="domain" description="NusA-like second KH" evidence="9">
    <location>
        <begin position="277"/>
        <end position="335"/>
    </location>
</feature>
<evidence type="ECO:0000313" key="11">
    <source>
        <dbReference type="Proteomes" id="UP000018769"/>
    </source>
</evidence>
<dbReference type="HOGENOM" id="CLU_029242_2_6_7"/>
<evidence type="ECO:0000259" key="8">
    <source>
        <dbReference type="Pfam" id="PF13184"/>
    </source>
</evidence>
<dbReference type="PATRIC" id="fig|673862.3.peg.578"/>
<feature type="domain" description="Transcription factor NusA N-terminal" evidence="7">
    <location>
        <begin position="3"/>
        <end position="118"/>
    </location>
</feature>
<comment type="subunit">
    <text evidence="6">Monomer. Binds directly to the core enzyme of the DNA-dependent RNA polymerase and to nascent RNA.</text>
</comment>
<dbReference type="EMBL" id="HG793133">
    <property type="protein sequence ID" value="CDK30690.1"/>
    <property type="molecule type" value="Genomic_DNA"/>
</dbReference>
<gene>
    <name evidence="6 10" type="primary">nusA</name>
    <name evidence="10" type="ORF">BABL1_gene_324</name>
</gene>
<dbReference type="SUPFAM" id="SSF50249">
    <property type="entry name" value="Nucleic acid-binding proteins"/>
    <property type="match status" value="1"/>
</dbReference>
<evidence type="ECO:0000256" key="2">
    <source>
        <dbReference type="ARBA" id="ARBA00022490"/>
    </source>
</evidence>
<dbReference type="GO" id="GO:0005829">
    <property type="term" value="C:cytosol"/>
    <property type="evidence" value="ECO:0007669"/>
    <property type="project" value="TreeGrafter"/>
</dbReference>
<keyword evidence="10" id="KW-0648">Protein biosynthesis</keyword>
<dbReference type="Proteomes" id="UP000018769">
    <property type="component" value="Chromosome I"/>
</dbReference>
<dbReference type="InterPro" id="IPR025249">
    <property type="entry name" value="TF_NusA_KH_1st"/>
</dbReference>
<evidence type="ECO:0000256" key="3">
    <source>
        <dbReference type="ARBA" id="ARBA00022884"/>
    </source>
</evidence>
<evidence type="ECO:0000256" key="1">
    <source>
        <dbReference type="ARBA" id="ARBA00022472"/>
    </source>
</evidence>